<comment type="caution">
    <text evidence="1">The sequence shown here is derived from an EMBL/GenBank/DDBJ whole genome shotgun (WGS) entry which is preliminary data.</text>
</comment>
<dbReference type="EMBL" id="MU274951">
    <property type="protein sequence ID" value="KAI0083910.1"/>
    <property type="molecule type" value="Genomic_DNA"/>
</dbReference>
<evidence type="ECO:0000313" key="1">
    <source>
        <dbReference type="EMBL" id="KAI0083910.1"/>
    </source>
</evidence>
<sequence length="402" mass="43797">MKAEDTDHRPNRLSSVTRGSPEAKEKEETEGRVVKAQSENTDTAAAQTEIKEDNCGATIAQIPIDAAKLPPSGAGSLSLSASLTSNENEPTKQSKSELRGSQEGGKAKRNIRREAESSVVAVAMGYNKQISSEEGRSSVAPSTRTSPDRGPSDITKAASRPASKPGALPALEGRGAAEAVVQHARELELHLRKAQVEVASDKRYTTGASRVARYLSSTSGAGQRVRLEDFSKEGRPLKDHEVYTPSSSGIPNRVTPPQPEGGNRIPTEAGAELLRKRLAEYMRAANHWSRVLGETTTILERCNIRNQEISQGKEEVVVRREEVEQSYVRLRNKEKQSKEDKDDGDVSEDQNSSEFVATSDSSSDGSFDGDADPMRALRAVCRGKPVYFRGQYFPGDDERSRK</sequence>
<evidence type="ECO:0000313" key="2">
    <source>
        <dbReference type="Proteomes" id="UP001055072"/>
    </source>
</evidence>
<accession>A0ACB8TPK5</accession>
<gene>
    <name evidence="1" type="ORF">BDY19DRAFT_611040</name>
</gene>
<protein>
    <submittedName>
        <fullName evidence="1">Uncharacterized protein</fullName>
    </submittedName>
</protein>
<keyword evidence="2" id="KW-1185">Reference proteome</keyword>
<reference evidence="1" key="1">
    <citation type="journal article" date="2021" name="Environ. Microbiol.">
        <title>Gene family expansions and transcriptome signatures uncover fungal adaptations to wood decay.</title>
        <authorList>
            <person name="Hage H."/>
            <person name="Miyauchi S."/>
            <person name="Viragh M."/>
            <person name="Drula E."/>
            <person name="Min B."/>
            <person name="Chaduli D."/>
            <person name="Navarro D."/>
            <person name="Favel A."/>
            <person name="Norest M."/>
            <person name="Lesage-Meessen L."/>
            <person name="Balint B."/>
            <person name="Merenyi Z."/>
            <person name="de Eugenio L."/>
            <person name="Morin E."/>
            <person name="Martinez A.T."/>
            <person name="Baldrian P."/>
            <person name="Stursova M."/>
            <person name="Martinez M.J."/>
            <person name="Novotny C."/>
            <person name="Magnuson J.K."/>
            <person name="Spatafora J.W."/>
            <person name="Maurice S."/>
            <person name="Pangilinan J."/>
            <person name="Andreopoulos W."/>
            <person name="LaButti K."/>
            <person name="Hundley H."/>
            <person name="Na H."/>
            <person name="Kuo A."/>
            <person name="Barry K."/>
            <person name="Lipzen A."/>
            <person name="Henrissat B."/>
            <person name="Riley R."/>
            <person name="Ahrendt S."/>
            <person name="Nagy L.G."/>
            <person name="Grigoriev I.V."/>
            <person name="Martin F."/>
            <person name="Rosso M.N."/>
        </authorList>
    </citation>
    <scope>NUCLEOTIDE SEQUENCE</scope>
    <source>
        <strain evidence="1">CBS 384.51</strain>
    </source>
</reference>
<proteinExistence type="predicted"/>
<name>A0ACB8TPK5_9APHY</name>
<organism evidence="1 2">
    <name type="scientific">Irpex rosettiformis</name>
    <dbReference type="NCBI Taxonomy" id="378272"/>
    <lineage>
        <taxon>Eukaryota</taxon>
        <taxon>Fungi</taxon>
        <taxon>Dikarya</taxon>
        <taxon>Basidiomycota</taxon>
        <taxon>Agaricomycotina</taxon>
        <taxon>Agaricomycetes</taxon>
        <taxon>Polyporales</taxon>
        <taxon>Irpicaceae</taxon>
        <taxon>Irpex</taxon>
    </lineage>
</organism>
<dbReference type="Proteomes" id="UP001055072">
    <property type="component" value="Unassembled WGS sequence"/>
</dbReference>